<keyword evidence="2" id="KW-1185">Reference proteome</keyword>
<dbReference type="RefSeq" id="WP_164503367.1">
    <property type="nucleotide sequence ID" value="NZ_AP019695.1"/>
</dbReference>
<gene>
    <name evidence="1" type="ORF">Aargi30884_15770</name>
</gene>
<dbReference type="AlphaFoldDB" id="A0A6N4TJM5"/>
<evidence type="ECO:0000313" key="1">
    <source>
        <dbReference type="EMBL" id="BBK22674.1"/>
    </source>
</evidence>
<proteinExistence type="predicted"/>
<organism evidence="1 2">
    <name type="scientific">Amedibacterium intestinale</name>
    <dbReference type="NCBI Taxonomy" id="2583452"/>
    <lineage>
        <taxon>Bacteria</taxon>
        <taxon>Bacillati</taxon>
        <taxon>Bacillota</taxon>
        <taxon>Erysipelotrichia</taxon>
        <taxon>Erysipelotrichales</taxon>
        <taxon>Erysipelotrichaceae</taxon>
        <taxon>Amedibacterium</taxon>
    </lineage>
</organism>
<evidence type="ECO:0000313" key="2">
    <source>
        <dbReference type="Proteomes" id="UP000464754"/>
    </source>
</evidence>
<protein>
    <submittedName>
        <fullName evidence="1">Uncharacterized protein</fullName>
    </submittedName>
</protein>
<accession>A0A6N4TJM5</accession>
<sequence>MGKDNKDFEKKLRNDLIHIMKIENDPENIKELDKWIDEAGILEVSNKIISLYSVYHE</sequence>
<dbReference type="Proteomes" id="UP000464754">
    <property type="component" value="Chromosome"/>
</dbReference>
<dbReference type="EMBL" id="AP019695">
    <property type="protein sequence ID" value="BBK22674.1"/>
    <property type="molecule type" value="Genomic_DNA"/>
</dbReference>
<dbReference type="KEGG" id="aarg:Aargi30884_15770"/>
<name>A0A6N4TJM5_9FIRM</name>
<reference evidence="2" key="1">
    <citation type="submission" date="2019-05" db="EMBL/GenBank/DDBJ databases">
        <title>Complete genome sequencing of Absiella argi strain JCM 30884.</title>
        <authorList>
            <person name="Sakamoto M."/>
            <person name="Murakami T."/>
            <person name="Mori H."/>
        </authorList>
    </citation>
    <scope>NUCLEOTIDE SEQUENCE [LARGE SCALE GENOMIC DNA]</scope>
    <source>
        <strain evidence="2">JCM 30884</strain>
    </source>
</reference>